<feature type="transmembrane region" description="Helical" evidence="6">
    <location>
        <begin position="6"/>
        <end position="29"/>
    </location>
</feature>
<dbReference type="Proteomes" id="UP001610446">
    <property type="component" value="Unassembled WGS sequence"/>
</dbReference>
<dbReference type="PANTHER" id="PTHR33048:SF96">
    <property type="entry name" value="INTEGRAL MEMBRANE PROTEIN"/>
    <property type="match status" value="1"/>
</dbReference>
<dbReference type="InterPro" id="IPR052337">
    <property type="entry name" value="SAT4-like"/>
</dbReference>
<keyword evidence="3 6" id="KW-1133">Transmembrane helix</keyword>
<evidence type="ECO:0000256" key="5">
    <source>
        <dbReference type="ARBA" id="ARBA00038359"/>
    </source>
</evidence>
<comment type="similarity">
    <text evidence="5">Belongs to the SAT4 family.</text>
</comment>
<evidence type="ECO:0000313" key="8">
    <source>
        <dbReference type="EMBL" id="KAL2828594.1"/>
    </source>
</evidence>
<protein>
    <recommendedName>
        <fullName evidence="7">Rhodopsin domain-containing protein</fullName>
    </recommendedName>
</protein>
<feature type="transmembrane region" description="Helical" evidence="6">
    <location>
        <begin position="235"/>
        <end position="259"/>
    </location>
</feature>
<dbReference type="PANTHER" id="PTHR33048">
    <property type="entry name" value="PTH11-LIKE INTEGRAL MEMBRANE PROTEIN (AFU_ORTHOLOGUE AFUA_5G11245)"/>
    <property type="match status" value="1"/>
</dbReference>
<keyword evidence="4 6" id="KW-0472">Membrane</keyword>
<evidence type="ECO:0000256" key="4">
    <source>
        <dbReference type="ARBA" id="ARBA00023136"/>
    </source>
</evidence>
<evidence type="ECO:0000256" key="6">
    <source>
        <dbReference type="SAM" id="Phobius"/>
    </source>
</evidence>
<evidence type="ECO:0000259" key="7">
    <source>
        <dbReference type="Pfam" id="PF20684"/>
    </source>
</evidence>
<name>A0ABR4ILE8_9EURO</name>
<evidence type="ECO:0000256" key="1">
    <source>
        <dbReference type="ARBA" id="ARBA00004141"/>
    </source>
</evidence>
<feature type="transmembrane region" description="Helical" evidence="6">
    <location>
        <begin position="203"/>
        <end position="223"/>
    </location>
</feature>
<evidence type="ECO:0000313" key="9">
    <source>
        <dbReference type="Proteomes" id="UP001610446"/>
    </source>
</evidence>
<evidence type="ECO:0000256" key="3">
    <source>
        <dbReference type="ARBA" id="ARBA00022989"/>
    </source>
</evidence>
<feature type="transmembrane region" description="Helical" evidence="6">
    <location>
        <begin position="118"/>
        <end position="140"/>
    </location>
</feature>
<proteinExistence type="inferred from homology"/>
<dbReference type="EMBL" id="JBFXLU010000357">
    <property type="protein sequence ID" value="KAL2828594.1"/>
    <property type="molecule type" value="Genomic_DNA"/>
</dbReference>
<feature type="domain" description="Rhodopsin" evidence="7">
    <location>
        <begin position="25"/>
        <end position="267"/>
    </location>
</feature>
<organism evidence="8 9">
    <name type="scientific">Aspergillus pseudoustus</name>
    <dbReference type="NCBI Taxonomy" id="1810923"/>
    <lineage>
        <taxon>Eukaryota</taxon>
        <taxon>Fungi</taxon>
        <taxon>Dikarya</taxon>
        <taxon>Ascomycota</taxon>
        <taxon>Pezizomycotina</taxon>
        <taxon>Eurotiomycetes</taxon>
        <taxon>Eurotiomycetidae</taxon>
        <taxon>Eurotiales</taxon>
        <taxon>Aspergillaceae</taxon>
        <taxon>Aspergillus</taxon>
        <taxon>Aspergillus subgen. Nidulantes</taxon>
    </lineage>
</organism>
<dbReference type="InterPro" id="IPR049326">
    <property type="entry name" value="Rhodopsin_dom_fungi"/>
</dbReference>
<sequence length="320" mass="35526">MDESGVVIFYLSIVALVLTWVTVSLRFYVRLVLKPSFGLDDCLLIVSLILASGHFIVSVYEPKCKIREDLNSLTPDETESNLKCFFASQLLWVTATATIKISFALTLRRFLVIKWQHWCIWSSVSTTLIITIFYFCWLVFGCHPIRYFWQRAKQPFAGSCKPMSTLAAAAYAHASVLLVNDIFLAVLPVFIVKDIQMNRSAKAAVVSILSIGSIPAVATIIRITHVPVATQSENFIVSTAGLAIWSIVEISTSIMAVAATALRPLAEKLVVLKWRAPSSGNATVHSNGMYGDVRLHDLDSSRMTSTDRIVISYQKHSSFD</sequence>
<reference evidence="8 9" key="1">
    <citation type="submission" date="2024-07" db="EMBL/GenBank/DDBJ databases">
        <title>Section-level genome sequencing and comparative genomics of Aspergillus sections Usti and Cavernicolus.</title>
        <authorList>
            <consortium name="Lawrence Berkeley National Laboratory"/>
            <person name="Nybo J.L."/>
            <person name="Vesth T.C."/>
            <person name="Theobald S."/>
            <person name="Frisvad J.C."/>
            <person name="Larsen T.O."/>
            <person name="Kjaerboelling I."/>
            <person name="Rothschild-Mancinelli K."/>
            <person name="Lyhne E.K."/>
            <person name="Kogle M.E."/>
            <person name="Barry K."/>
            <person name="Clum A."/>
            <person name="Na H."/>
            <person name="Ledsgaard L."/>
            <person name="Lin J."/>
            <person name="Lipzen A."/>
            <person name="Kuo A."/>
            <person name="Riley R."/>
            <person name="Mondo S."/>
            <person name="Labutti K."/>
            <person name="Haridas S."/>
            <person name="Pangalinan J."/>
            <person name="Salamov A.A."/>
            <person name="Simmons B.A."/>
            <person name="Magnuson J.K."/>
            <person name="Chen J."/>
            <person name="Drula E."/>
            <person name="Henrissat B."/>
            <person name="Wiebenga A."/>
            <person name="Lubbers R.J."/>
            <person name="Gomes A.C."/>
            <person name="Makela M.R."/>
            <person name="Stajich J."/>
            <person name="Grigoriev I.V."/>
            <person name="Mortensen U.H."/>
            <person name="De Vries R.P."/>
            <person name="Baker S.E."/>
            <person name="Andersen M.R."/>
        </authorList>
    </citation>
    <scope>NUCLEOTIDE SEQUENCE [LARGE SCALE GENOMIC DNA]</scope>
    <source>
        <strain evidence="8 9">CBS 123904</strain>
    </source>
</reference>
<feature type="transmembrane region" description="Helical" evidence="6">
    <location>
        <begin position="80"/>
        <end position="106"/>
    </location>
</feature>
<comment type="caution">
    <text evidence="8">The sequence shown here is derived from an EMBL/GenBank/DDBJ whole genome shotgun (WGS) entry which is preliminary data.</text>
</comment>
<evidence type="ECO:0000256" key="2">
    <source>
        <dbReference type="ARBA" id="ARBA00022692"/>
    </source>
</evidence>
<keyword evidence="2 6" id="KW-0812">Transmembrane</keyword>
<keyword evidence="9" id="KW-1185">Reference proteome</keyword>
<gene>
    <name evidence="8" type="ORF">BJY01DRAFT_255296</name>
</gene>
<dbReference type="Pfam" id="PF20684">
    <property type="entry name" value="Fung_rhodopsin"/>
    <property type="match status" value="1"/>
</dbReference>
<accession>A0ABR4ILE8</accession>
<feature type="transmembrane region" description="Helical" evidence="6">
    <location>
        <begin position="171"/>
        <end position="191"/>
    </location>
</feature>
<comment type="subcellular location">
    <subcellularLocation>
        <location evidence="1">Membrane</location>
        <topology evidence="1">Multi-pass membrane protein</topology>
    </subcellularLocation>
</comment>